<evidence type="ECO:0000313" key="3">
    <source>
        <dbReference type="Proteomes" id="UP000603474"/>
    </source>
</evidence>
<proteinExistence type="predicted"/>
<dbReference type="InterPro" id="IPR039564">
    <property type="entry name" value="Peptidase_C39-like"/>
</dbReference>
<sequence length="253" mass="28708">MKKIIIVLLSVFSILIGHIAYNISGGVSGLREDIGLEIKARFNPKLRTILNNKNQYPDTMIQALYRNEELIDFVYNYPSKKGHVYTNIIGPVTKGRYPLLLQYDQRWGYGKYGHNVIGMNGCGPTSAAMIIAGLTGRNNITPFDVASYAYNHGYYQDGTSWAFFTEGMKHYGIHGRNIPLSYSSMKNEIMNGRPLICSMKPGDFTTTGHLIVIRGMKQGMFIVNDPNSIKRSNRLWSYDTLSKQIRNIWSFSR</sequence>
<dbReference type="Proteomes" id="UP000603474">
    <property type="component" value="Unassembled WGS sequence"/>
</dbReference>
<evidence type="ECO:0000259" key="1">
    <source>
        <dbReference type="Pfam" id="PF13529"/>
    </source>
</evidence>
<dbReference type="Pfam" id="PF13529">
    <property type="entry name" value="Peptidase_C39_2"/>
    <property type="match status" value="1"/>
</dbReference>
<dbReference type="EMBL" id="JACRWG010000041">
    <property type="protein sequence ID" value="MBC6010438.1"/>
    <property type="molecule type" value="Genomic_DNA"/>
</dbReference>
<organism evidence="2 3">
    <name type="scientific">Catenibacterium faecis</name>
    <dbReference type="NCBI Taxonomy" id="2764323"/>
    <lineage>
        <taxon>Bacteria</taxon>
        <taxon>Bacillati</taxon>
        <taxon>Bacillota</taxon>
        <taxon>Erysipelotrichia</taxon>
        <taxon>Erysipelotrichales</taxon>
        <taxon>Coprobacillaceae</taxon>
        <taxon>Catenibacterium</taxon>
    </lineage>
</organism>
<accession>A0ABR7KCP6</accession>
<keyword evidence="3" id="KW-1185">Reference proteome</keyword>
<feature type="domain" description="Peptidase C39-like" evidence="1">
    <location>
        <begin position="97"/>
        <end position="227"/>
    </location>
</feature>
<dbReference type="RefSeq" id="WP_187012632.1">
    <property type="nucleotide sequence ID" value="NZ_JACRWG010000041.1"/>
</dbReference>
<name>A0ABR7KCP6_9FIRM</name>
<gene>
    <name evidence="2" type="ORF">H8909_09325</name>
</gene>
<protein>
    <submittedName>
        <fullName evidence="2">C39 family peptidase</fullName>
    </submittedName>
</protein>
<reference evidence="2 3" key="1">
    <citation type="submission" date="2020-08" db="EMBL/GenBank/DDBJ databases">
        <authorList>
            <person name="Liu C."/>
            <person name="Sun Q."/>
        </authorList>
    </citation>
    <scope>NUCLEOTIDE SEQUENCE [LARGE SCALE GENOMIC DNA]</scope>
    <source>
        <strain evidence="2 3">NSJ-22</strain>
    </source>
</reference>
<evidence type="ECO:0000313" key="2">
    <source>
        <dbReference type="EMBL" id="MBC6010438.1"/>
    </source>
</evidence>
<comment type="caution">
    <text evidence="2">The sequence shown here is derived from an EMBL/GenBank/DDBJ whole genome shotgun (WGS) entry which is preliminary data.</text>
</comment>
<dbReference type="Gene3D" id="3.90.70.10">
    <property type="entry name" value="Cysteine proteinases"/>
    <property type="match status" value="1"/>
</dbReference>